<dbReference type="EMBL" id="LNIX01000022">
    <property type="protein sequence ID" value="OXA43499.1"/>
    <property type="molecule type" value="Genomic_DNA"/>
</dbReference>
<reference evidence="2 3" key="1">
    <citation type="submission" date="2015-12" db="EMBL/GenBank/DDBJ databases">
        <title>The genome of Folsomia candida.</title>
        <authorList>
            <person name="Faddeeva A."/>
            <person name="Derks M.F."/>
            <person name="Anvar Y."/>
            <person name="Smit S."/>
            <person name="Van Straalen N."/>
            <person name="Roelofs D."/>
        </authorList>
    </citation>
    <scope>NUCLEOTIDE SEQUENCE [LARGE SCALE GENOMIC DNA]</scope>
    <source>
        <strain evidence="2 3">VU population</strain>
        <tissue evidence="2">Whole body</tissue>
    </source>
</reference>
<accession>A0A226DEB0</accession>
<protein>
    <submittedName>
        <fullName evidence="2">Uncharacterized protein</fullName>
    </submittedName>
</protein>
<evidence type="ECO:0000256" key="1">
    <source>
        <dbReference type="SAM" id="SignalP"/>
    </source>
</evidence>
<feature type="chain" id="PRO_5013098814" evidence="1">
    <location>
        <begin position="21"/>
        <end position="187"/>
    </location>
</feature>
<keyword evidence="3" id="KW-1185">Reference proteome</keyword>
<organism evidence="2 3">
    <name type="scientific">Folsomia candida</name>
    <name type="common">Springtail</name>
    <dbReference type="NCBI Taxonomy" id="158441"/>
    <lineage>
        <taxon>Eukaryota</taxon>
        <taxon>Metazoa</taxon>
        <taxon>Ecdysozoa</taxon>
        <taxon>Arthropoda</taxon>
        <taxon>Hexapoda</taxon>
        <taxon>Collembola</taxon>
        <taxon>Entomobryomorpha</taxon>
        <taxon>Isotomoidea</taxon>
        <taxon>Isotomidae</taxon>
        <taxon>Proisotominae</taxon>
        <taxon>Folsomia</taxon>
    </lineage>
</organism>
<proteinExistence type="predicted"/>
<dbReference type="AlphaFoldDB" id="A0A226DEB0"/>
<evidence type="ECO:0000313" key="2">
    <source>
        <dbReference type="EMBL" id="OXA43499.1"/>
    </source>
</evidence>
<keyword evidence="1" id="KW-0732">Signal</keyword>
<dbReference type="Proteomes" id="UP000198287">
    <property type="component" value="Unassembled WGS sequence"/>
</dbReference>
<name>A0A226DEB0_FOLCA</name>
<comment type="caution">
    <text evidence="2">The sequence shown here is derived from an EMBL/GenBank/DDBJ whole genome shotgun (WGS) entry which is preliminary data.</text>
</comment>
<evidence type="ECO:0000313" key="3">
    <source>
        <dbReference type="Proteomes" id="UP000198287"/>
    </source>
</evidence>
<feature type="signal peptide" evidence="1">
    <location>
        <begin position="1"/>
        <end position="20"/>
    </location>
</feature>
<sequence>MALVNLVCLVVVGVVLEVASLPAGVKYPTGKRIQIPSSFAKSYWVGGSAFTRDNFKGLPLSFYTPEPKCTNLTPDTKKSLITKTESGTGSVADCVLLYKAKNCEGAYIMGHHLEDAIPDIFRAEDIASVKACPPTDDAWRGQQGQAEVRTPILEYVDPAQYEELLETAADPREDAPFYKTVDLGGRS</sequence>
<gene>
    <name evidence="2" type="ORF">Fcan01_21804</name>
</gene>